<accession>A0A8S8XGH5</accession>
<evidence type="ECO:0000313" key="3">
    <source>
        <dbReference type="Proteomes" id="UP000681075"/>
    </source>
</evidence>
<dbReference type="RefSeq" id="WP_420244418.1">
    <property type="nucleotide sequence ID" value="NZ_BOPV01000001.1"/>
</dbReference>
<name>A0A8S8XGH5_9PROT</name>
<dbReference type="CDD" id="cd05483">
    <property type="entry name" value="retropepsin_like_bacteria"/>
    <property type="match status" value="1"/>
</dbReference>
<dbReference type="AlphaFoldDB" id="A0A8S8XGH5"/>
<comment type="caution">
    <text evidence="2">The sequence shown here is derived from an EMBL/GenBank/DDBJ whole genome shotgun (WGS) entry which is preliminary data.</text>
</comment>
<dbReference type="SUPFAM" id="SSF50630">
    <property type="entry name" value="Acid proteases"/>
    <property type="match status" value="2"/>
</dbReference>
<dbReference type="EMBL" id="BOPV01000001">
    <property type="protein sequence ID" value="GIL41081.1"/>
    <property type="molecule type" value="Genomic_DNA"/>
</dbReference>
<evidence type="ECO:0000256" key="1">
    <source>
        <dbReference type="SAM" id="SignalP"/>
    </source>
</evidence>
<dbReference type="Pfam" id="PF13650">
    <property type="entry name" value="Asp_protease_2"/>
    <property type="match status" value="2"/>
</dbReference>
<sequence>MTARAGTLVAALVLLSASPTRAAEPCKIPLVAEAKIEHKGSIYVQASIRGESVPMVVHTSSAVTSISKTTAQKFGLELSRETRYSLHGTHGELEAYNVTVPDFVIGNGRFPELRAMVIEGRDSGAAGSSVGAIGTDLLGAFDLEFDVQGGRFVLHEKTRCAHAPPWPADFITVQLLPLLSGRVQFSVKIDGRTLNAELDSGANRSFLTSVGARKLGITRDSPGIERASGRADADGQPQESYAYRFQSFELESETVRYPRLFIRDVLTKLYPQTYQGGQVKARSEEPPDLYLGADWLRAHRVYIGRATDEMHFTYLSGPIFEK</sequence>
<organism evidence="2 3">
    <name type="scientific">Roseiterribacter gracilis</name>
    <dbReference type="NCBI Taxonomy" id="2812848"/>
    <lineage>
        <taxon>Bacteria</taxon>
        <taxon>Pseudomonadati</taxon>
        <taxon>Pseudomonadota</taxon>
        <taxon>Alphaproteobacteria</taxon>
        <taxon>Rhodospirillales</taxon>
        <taxon>Roseiterribacteraceae</taxon>
        <taxon>Roseiterribacter</taxon>
    </lineage>
</organism>
<protein>
    <recommendedName>
        <fullName evidence="4">Peptidase A2 domain-containing protein</fullName>
    </recommendedName>
</protein>
<reference evidence="2" key="1">
    <citation type="submission" date="2021-02" db="EMBL/GenBank/DDBJ databases">
        <title>Genome sequence of Rhodospirillales sp. strain TMPK1 isolated from soil.</title>
        <authorList>
            <person name="Nakai R."/>
            <person name="Kusada H."/>
            <person name="Tamaki H."/>
        </authorList>
    </citation>
    <scope>NUCLEOTIDE SEQUENCE</scope>
    <source>
        <strain evidence="2">TMPK1</strain>
    </source>
</reference>
<feature type="chain" id="PRO_5035757007" description="Peptidase A2 domain-containing protein" evidence="1">
    <location>
        <begin position="23"/>
        <end position="322"/>
    </location>
</feature>
<evidence type="ECO:0008006" key="4">
    <source>
        <dbReference type="Google" id="ProtNLM"/>
    </source>
</evidence>
<dbReference type="InterPro" id="IPR034122">
    <property type="entry name" value="Retropepsin-like_bacterial"/>
</dbReference>
<feature type="signal peptide" evidence="1">
    <location>
        <begin position="1"/>
        <end position="22"/>
    </location>
</feature>
<keyword evidence="3" id="KW-1185">Reference proteome</keyword>
<gene>
    <name evidence="2" type="ORF">TMPK1_33180</name>
</gene>
<proteinExistence type="predicted"/>
<keyword evidence="1" id="KW-0732">Signal</keyword>
<evidence type="ECO:0000313" key="2">
    <source>
        <dbReference type="EMBL" id="GIL41081.1"/>
    </source>
</evidence>
<dbReference type="Gene3D" id="2.40.70.10">
    <property type="entry name" value="Acid Proteases"/>
    <property type="match status" value="2"/>
</dbReference>
<dbReference type="InterPro" id="IPR021109">
    <property type="entry name" value="Peptidase_aspartic_dom_sf"/>
</dbReference>
<dbReference type="Proteomes" id="UP000681075">
    <property type="component" value="Unassembled WGS sequence"/>
</dbReference>